<feature type="region of interest" description="Disordered" evidence="6">
    <location>
        <begin position="978"/>
        <end position="1024"/>
    </location>
</feature>
<dbReference type="Gene3D" id="3.30.420.140">
    <property type="entry name" value="YqgF/RNase H-like domain"/>
    <property type="match status" value="1"/>
</dbReference>
<keyword evidence="9" id="KW-1185">Reference proteome</keyword>
<keyword evidence="3" id="KW-0540">Nuclease</keyword>
<dbReference type="Gene3D" id="1.25.40.10">
    <property type="entry name" value="Tetratricopeptide repeat domain"/>
    <property type="match status" value="4"/>
</dbReference>
<feature type="compositionally biased region" description="Basic residues" evidence="6">
    <location>
        <begin position="988"/>
        <end position="1002"/>
    </location>
</feature>
<keyword evidence="4" id="KW-0378">Hydrolase</keyword>
<reference evidence="8 9" key="1">
    <citation type="submission" date="2024-01" db="EMBL/GenBank/DDBJ databases">
        <title>Genome assemblies of Stephania.</title>
        <authorList>
            <person name="Yang L."/>
        </authorList>
    </citation>
    <scope>NUCLEOTIDE SEQUENCE [LARGE SCALE GENOMIC DNA]</scope>
    <source>
        <strain evidence="8">QJT</strain>
        <tissue evidence="8">Leaf</tissue>
    </source>
</reference>
<evidence type="ECO:0000256" key="3">
    <source>
        <dbReference type="ARBA" id="ARBA00022722"/>
    </source>
</evidence>
<dbReference type="InterPro" id="IPR037027">
    <property type="entry name" value="YqgF/RNaseH-like_dom_sf"/>
</dbReference>
<dbReference type="InterPro" id="IPR005227">
    <property type="entry name" value="YqgF"/>
</dbReference>
<evidence type="ECO:0000259" key="7">
    <source>
        <dbReference type="SMART" id="SM00732"/>
    </source>
</evidence>
<evidence type="ECO:0000313" key="9">
    <source>
        <dbReference type="Proteomes" id="UP001417504"/>
    </source>
</evidence>
<evidence type="ECO:0000256" key="4">
    <source>
        <dbReference type="ARBA" id="ARBA00022801"/>
    </source>
</evidence>
<dbReference type="SUPFAM" id="SSF48452">
    <property type="entry name" value="TPR-like"/>
    <property type="match status" value="1"/>
</dbReference>
<evidence type="ECO:0000313" key="8">
    <source>
        <dbReference type="EMBL" id="KAK9097235.1"/>
    </source>
</evidence>
<feature type="repeat" description="TPR" evidence="5">
    <location>
        <begin position="544"/>
        <end position="577"/>
    </location>
</feature>
<feature type="repeat" description="TPR" evidence="5">
    <location>
        <begin position="808"/>
        <end position="841"/>
    </location>
</feature>
<evidence type="ECO:0000256" key="6">
    <source>
        <dbReference type="SAM" id="MobiDB-lite"/>
    </source>
</evidence>
<protein>
    <recommendedName>
        <fullName evidence="7">YqgF/RNase H-like domain-containing protein</fullName>
    </recommendedName>
</protein>
<dbReference type="InterPro" id="IPR011990">
    <property type="entry name" value="TPR-like_helical_dom_sf"/>
</dbReference>
<dbReference type="EMBL" id="JBBNAE010000009">
    <property type="protein sequence ID" value="KAK9097235.1"/>
    <property type="molecule type" value="Genomic_DNA"/>
</dbReference>
<dbReference type="GO" id="GO:0016787">
    <property type="term" value="F:hydrolase activity"/>
    <property type="evidence" value="ECO:0007669"/>
    <property type="project" value="UniProtKB-KW"/>
</dbReference>
<gene>
    <name evidence="8" type="ORF">Sjap_022732</name>
</gene>
<name>A0AAP0ES13_9MAGN</name>
<dbReference type="PROSITE" id="PS50005">
    <property type="entry name" value="TPR"/>
    <property type="match status" value="3"/>
</dbReference>
<dbReference type="InterPro" id="IPR012337">
    <property type="entry name" value="RNaseH-like_sf"/>
</dbReference>
<dbReference type="SUPFAM" id="SSF53098">
    <property type="entry name" value="Ribonuclease H-like"/>
    <property type="match status" value="1"/>
</dbReference>
<accession>A0AAP0ES13</accession>
<dbReference type="InterPro" id="IPR006641">
    <property type="entry name" value="YqgF/RNaseH-like_dom"/>
</dbReference>
<dbReference type="FunFam" id="3.30.420.140:FF:000008">
    <property type="entry name" value="Putative pre-16S rRNA nuclease"/>
    <property type="match status" value="1"/>
</dbReference>
<keyword evidence="2" id="KW-0690">Ribosome biogenesis</keyword>
<dbReference type="CDD" id="cd16964">
    <property type="entry name" value="YqgF"/>
    <property type="match status" value="1"/>
</dbReference>
<dbReference type="GO" id="GO:0006364">
    <property type="term" value="P:rRNA processing"/>
    <property type="evidence" value="ECO:0007669"/>
    <property type="project" value="InterPro"/>
</dbReference>
<dbReference type="GO" id="GO:0004518">
    <property type="term" value="F:nuclease activity"/>
    <property type="evidence" value="ECO:0007669"/>
    <property type="project" value="UniProtKB-KW"/>
</dbReference>
<keyword evidence="5" id="KW-0802">TPR repeat</keyword>
<dbReference type="Pfam" id="PF13181">
    <property type="entry name" value="TPR_8"/>
    <property type="match status" value="2"/>
</dbReference>
<dbReference type="Proteomes" id="UP001417504">
    <property type="component" value="Unassembled WGS sequence"/>
</dbReference>
<dbReference type="Pfam" id="PF13432">
    <property type="entry name" value="TPR_16"/>
    <property type="match status" value="1"/>
</dbReference>
<evidence type="ECO:0000256" key="5">
    <source>
        <dbReference type="PROSITE-ProRule" id="PRU00339"/>
    </source>
</evidence>
<sequence length="1331" mass="149009">MNYVKPIALFQDLMKAKAPERRRLLGLDVGKIYIGLAVSDSNNKIASPLSVLVRKKNNIDMMAKDFQTLISELSLEGFVVGCCYDRRRYSPEAVYTKLFIEELHKTKKFGDLKYTYWDEHQTSKCAEALLKPFNLPPVLAKTMTDKFAAVGILQTNEPNIVPSKYDVIFSVFSLSLSLTLTLALSLLDSSGDTDRPEATATDPSRVAMVSAASERAELAKLCSSRQWSKAIRRLDSLLSRSLAVQDICNRAFCYSQLELHKHVIKDCDKAIELDRSRLQAYILKGSVVGANAFDLVLVVLLQLWLKYEIMDIKVEITCIRSAFEPDEKLIHLPSIVSVVDMFSVIHLFSLPYSNFGCMVIACLFVASTFHPGKALSALGKNDEAITVWEQGYGYAVSQSADLGLLLEVEELLACAKQSTSNASEAHETESFSSSSVIQCQNKSNGIIEISSKPSDNLKVFSESNGISKSAWSSCDTSEVSSNSSVALKICRSDASDAHNKPNGTSIIIEQPNDKSEIQNKTNGDVNKSIKVSAKGGQRTTSISLDFRLPRGIAQVNEGKYAQAISLFNQILKENPTYPEALIGRGTALAFQRELNAAITDFTEAIKSNPSAGEAWKRRGQARAALGEYSKARLSYNTLCVLVLCINPLPDRTMDHFAIDDLSKALEFEPNSSDVLHERGIVNFKFKDYNAAVEDLSICVMVDKTNKSAYTYLGLSLSSIGDYERAKEAHMKSIHIDRCFLDGWIHLAQFYQDLANPAKALECLEHALQVDERFAKAFHLRGLLCHGMGEHRKAIKDLSMGLSIESSNIECLYLRASCYHAVGEYGEAVKDYDAVLELEIDSMEKFVLQCLAFYQKEIALYTASKVNSEFYWFDIDEDINPLFKEYWCKRAHPKDVCEKVFRQPPLRDSLKKGRLRKQDFIVTKQKATLIHAADFLGKKIQYTCPGFLPNRRQHRMAGLAAIEIAQKVAKAWRSLQAEWKHSSKNTSKNGKKARRKEKTHAVSHNRGGAGCSTSSSSETSSYSIAEDKSPGNNMMTWKELYSIAVKWRQISEPCDPVVWINKLSEEFNSGFGSHTPLIVGQAKVVRYFPNYQRVLTVAKRVMNEMMYVYNAKDTIINISEDGKLQDLIWEIIIEYFMLLQVLQAESCSDLFNAIGDTFWKRLEGTRITLMKKDEQAKAFDFAIRTPCTPSRWDDFDTEMAMAWEAVCNAYCGEAYGSTDPCMLENVQDAILRMTYYWYNFMPLSRGSAAVGYVVLLGLFLAANMEVMASIPPGFQVDWEAILTSDPISFVETIKQWMCPSLKISNAWKDYPEVASTLPTTGSVVAALSSYDD</sequence>
<comment type="caution">
    <text evidence="8">The sequence shown here is derived from an EMBL/GenBank/DDBJ whole genome shotgun (WGS) entry which is preliminary data.</text>
</comment>
<organism evidence="8 9">
    <name type="scientific">Stephania japonica</name>
    <dbReference type="NCBI Taxonomy" id="461633"/>
    <lineage>
        <taxon>Eukaryota</taxon>
        <taxon>Viridiplantae</taxon>
        <taxon>Streptophyta</taxon>
        <taxon>Embryophyta</taxon>
        <taxon>Tracheophyta</taxon>
        <taxon>Spermatophyta</taxon>
        <taxon>Magnoliopsida</taxon>
        <taxon>Ranunculales</taxon>
        <taxon>Menispermaceae</taxon>
        <taxon>Menispermoideae</taxon>
        <taxon>Cissampelideae</taxon>
        <taxon>Stephania</taxon>
    </lineage>
</organism>
<feature type="repeat" description="TPR" evidence="5">
    <location>
        <begin position="578"/>
        <end position="611"/>
    </location>
</feature>
<feature type="compositionally biased region" description="Low complexity" evidence="6">
    <location>
        <begin position="1011"/>
        <end position="1022"/>
    </location>
</feature>
<dbReference type="PANTHER" id="PTHR44749:SF1">
    <property type="entry name" value="TETRATRICOPEPTIDE-LIKE HELICAL DOMAIN-CONTAINING PROTEIN"/>
    <property type="match status" value="1"/>
</dbReference>
<keyword evidence="1" id="KW-0963">Cytoplasm</keyword>
<dbReference type="InterPro" id="IPR044650">
    <property type="entry name" value="SRFR1-like"/>
</dbReference>
<feature type="domain" description="YqgF/RNase H-like" evidence="7">
    <location>
        <begin position="22"/>
        <end position="126"/>
    </location>
</feature>
<evidence type="ECO:0000256" key="1">
    <source>
        <dbReference type="ARBA" id="ARBA00022490"/>
    </source>
</evidence>
<dbReference type="SMART" id="SM00028">
    <property type="entry name" value="TPR"/>
    <property type="match status" value="9"/>
</dbReference>
<dbReference type="HAMAP" id="MF_00651">
    <property type="entry name" value="Nuclease_YqgF"/>
    <property type="match status" value="1"/>
</dbReference>
<evidence type="ECO:0000256" key="2">
    <source>
        <dbReference type="ARBA" id="ARBA00022517"/>
    </source>
</evidence>
<dbReference type="Pfam" id="PF03652">
    <property type="entry name" value="RuvX"/>
    <property type="match status" value="1"/>
</dbReference>
<dbReference type="SMART" id="SM00732">
    <property type="entry name" value="YqgFc"/>
    <property type="match status" value="1"/>
</dbReference>
<dbReference type="InterPro" id="IPR019734">
    <property type="entry name" value="TPR_rpt"/>
</dbReference>
<proteinExistence type="inferred from homology"/>
<dbReference type="GO" id="GO:0045892">
    <property type="term" value="P:negative regulation of DNA-templated transcription"/>
    <property type="evidence" value="ECO:0007669"/>
    <property type="project" value="InterPro"/>
</dbReference>
<dbReference type="PANTHER" id="PTHR44749">
    <property type="entry name" value="SUPPRESSOR OF RPS4-RLD 1"/>
    <property type="match status" value="1"/>
</dbReference>